<dbReference type="PANTHER" id="PTHR22930:SF267">
    <property type="entry name" value="NUCLEASE HARBI1-RELATED"/>
    <property type="match status" value="1"/>
</dbReference>
<organism evidence="9 10">
    <name type="scientific">Rhamnusium bicolor</name>
    <dbReference type="NCBI Taxonomy" id="1586634"/>
    <lineage>
        <taxon>Eukaryota</taxon>
        <taxon>Metazoa</taxon>
        <taxon>Ecdysozoa</taxon>
        <taxon>Arthropoda</taxon>
        <taxon>Hexapoda</taxon>
        <taxon>Insecta</taxon>
        <taxon>Pterygota</taxon>
        <taxon>Neoptera</taxon>
        <taxon>Endopterygota</taxon>
        <taxon>Coleoptera</taxon>
        <taxon>Polyphaga</taxon>
        <taxon>Cucujiformia</taxon>
        <taxon>Chrysomeloidea</taxon>
        <taxon>Cerambycidae</taxon>
        <taxon>Lepturinae</taxon>
        <taxon>Rhagiini</taxon>
        <taxon>Rhamnusium</taxon>
    </lineage>
</organism>
<evidence type="ECO:0000259" key="8">
    <source>
        <dbReference type="Pfam" id="PF13359"/>
    </source>
</evidence>
<evidence type="ECO:0000256" key="7">
    <source>
        <dbReference type="ARBA" id="ARBA00023242"/>
    </source>
</evidence>
<keyword evidence="4" id="KW-0540">Nuclease</keyword>
<keyword evidence="5" id="KW-0479">Metal-binding</keyword>
<evidence type="ECO:0000256" key="2">
    <source>
        <dbReference type="ARBA" id="ARBA00004123"/>
    </source>
</evidence>
<gene>
    <name evidence="9" type="ORF">NQ314_008797</name>
</gene>
<comment type="cofactor">
    <cofactor evidence="1">
        <name>a divalent metal cation</name>
        <dbReference type="ChEBI" id="CHEBI:60240"/>
    </cofactor>
</comment>
<evidence type="ECO:0000313" key="10">
    <source>
        <dbReference type="Proteomes" id="UP001162156"/>
    </source>
</evidence>
<keyword evidence="10" id="KW-1185">Reference proteome</keyword>
<dbReference type="PANTHER" id="PTHR22930">
    <property type="match status" value="1"/>
</dbReference>
<evidence type="ECO:0000256" key="6">
    <source>
        <dbReference type="ARBA" id="ARBA00022801"/>
    </source>
</evidence>
<evidence type="ECO:0000256" key="5">
    <source>
        <dbReference type="ARBA" id="ARBA00022723"/>
    </source>
</evidence>
<proteinExistence type="inferred from homology"/>
<keyword evidence="7" id="KW-0539">Nucleus</keyword>
<dbReference type="AlphaFoldDB" id="A0AAV8Y5R8"/>
<evidence type="ECO:0000256" key="4">
    <source>
        <dbReference type="ARBA" id="ARBA00022722"/>
    </source>
</evidence>
<keyword evidence="6" id="KW-0378">Hydrolase</keyword>
<dbReference type="GO" id="GO:0004518">
    <property type="term" value="F:nuclease activity"/>
    <property type="evidence" value="ECO:0007669"/>
    <property type="project" value="UniProtKB-KW"/>
</dbReference>
<protein>
    <recommendedName>
        <fullName evidence="8">DDE Tnp4 domain-containing protein</fullName>
    </recommendedName>
</protein>
<dbReference type="Proteomes" id="UP001162156">
    <property type="component" value="Unassembled WGS sequence"/>
</dbReference>
<comment type="subcellular location">
    <subcellularLocation>
        <location evidence="2">Nucleus</location>
    </subcellularLocation>
</comment>
<evidence type="ECO:0000256" key="3">
    <source>
        <dbReference type="ARBA" id="ARBA00006958"/>
    </source>
</evidence>
<dbReference type="Pfam" id="PF13359">
    <property type="entry name" value="DDE_Tnp_4"/>
    <property type="match status" value="1"/>
</dbReference>
<accession>A0AAV8Y5R8</accession>
<reference evidence="9" key="1">
    <citation type="journal article" date="2023" name="Insect Mol. Biol.">
        <title>Genome sequencing provides insights into the evolution of gene families encoding plant cell wall-degrading enzymes in longhorned beetles.</title>
        <authorList>
            <person name="Shin N.R."/>
            <person name="Okamura Y."/>
            <person name="Kirsch R."/>
            <person name="Pauchet Y."/>
        </authorList>
    </citation>
    <scope>NUCLEOTIDE SEQUENCE</scope>
    <source>
        <strain evidence="9">RBIC_L_NR</strain>
    </source>
</reference>
<comment type="caution">
    <text evidence="9">The sequence shown here is derived from an EMBL/GenBank/DDBJ whole genome shotgun (WGS) entry which is preliminary data.</text>
</comment>
<dbReference type="EMBL" id="JANEYF010002420">
    <property type="protein sequence ID" value="KAJ8946757.1"/>
    <property type="molecule type" value="Genomic_DNA"/>
</dbReference>
<dbReference type="InterPro" id="IPR027806">
    <property type="entry name" value="HARBI1_dom"/>
</dbReference>
<dbReference type="GO" id="GO:0005634">
    <property type="term" value="C:nucleus"/>
    <property type="evidence" value="ECO:0007669"/>
    <property type="project" value="UniProtKB-SubCell"/>
</dbReference>
<feature type="domain" description="DDE Tnp4" evidence="8">
    <location>
        <begin position="80"/>
        <end position="220"/>
    </location>
</feature>
<sequence length="228" mass="26007">MLPVNILRVLHIDELERRENIRLQNIERIMRDTADTFSLRDDQFMDTFRLTKDMLMSGSDNAIKRGFMQTCQFPGTIGAIDCTHVAMIAPTFEEHNYLNRKGFHSKNVQIISDYGLRILNVNAVNAGATHDSFIWRNSETKTVGDSGYPQQCWLMTPIVDAIAGTPEFAYTRAQIRARNCVERCIGALKSQFRCIMGERKLRYKPRKVGNIINVCVILHNVCVAGHLD</sequence>
<dbReference type="GO" id="GO:0046872">
    <property type="term" value="F:metal ion binding"/>
    <property type="evidence" value="ECO:0007669"/>
    <property type="project" value="UniProtKB-KW"/>
</dbReference>
<evidence type="ECO:0000256" key="1">
    <source>
        <dbReference type="ARBA" id="ARBA00001968"/>
    </source>
</evidence>
<dbReference type="GO" id="GO:0016787">
    <property type="term" value="F:hydrolase activity"/>
    <property type="evidence" value="ECO:0007669"/>
    <property type="project" value="UniProtKB-KW"/>
</dbReference>
<evidence type="ECO:0000313" key="9">
    <source>
        <dbReference type="EMBL" id="KAJ8946757.1"/>
    </source>
</evidence>
<dbReference type="InterPro" id="IPR045249">
    <property type="entry name" value="HARBI1-like"/>
</dbReference>
<comment type="similarity">
    <text evidence="3">Belongs to the HARBI1 family.</text>
</comment>
<name>A0AAV8Y5R8_9CUCU</name>